<evidence type="ECO:0000313" key="2">
    <source>
        <dbReference type="EMBL" id="EDQ98797.1"/>
    </source>
</evidence>
<organism evidence="3">
    <name type="scientific">Laccaria bicolor (strain S238N-H82 / ATCC MYA-4686)</name>
    <name type="common">Bicoloured deceiver</name>
    <name type="synonym">Laccaria laccata var. bicolor</name>
    <dbReference type="NCBI Taxonomy" id="486041"/>
    <lineage>
        <taxon>Eukaryota</taxon>
        <taxon>Fungi</taxon>
        <taxon>Dikarya</taxon>
        <taxon>Basidiomycota</taxon>
        <taxon>Agaricomycotina</taxon>
        <taxon>Agaricomycetes</taxon>
        <taxon>Agaricomycetidae</taxon>
        <taxon>Agaricales</taxon>
        <taxon>Agaricineae</taxon>
        <taxon>Hydnangiaceae</taxon>
        <taxon>Laccaria</taxon>
    </lineage>
</organism>
<dbReference type="InParanoid" id="B0E2Y8"/>
<dbReference type="AlphaFoldDB" id="B0E2Y8"/>
<proteinExistence type="predicted"/>
<dbReference type="EMBL" id="DS547196">
    <property type="protein sequence ID" value="EDQ98797.1"/>
    <property type="molecule type" value="Genomic_DNA"/>
</dbReference>
<name>B0E2Y8_LACBS</name>
<feature type="compositionally biased region" description="Low complexity" evidence="1">
    <location>
        <begin position="1"/>
        <end position="14"/>
    </location>
</feature>
<keyword evidence="3" id="KW-1185">Reference proteome</keyword>
<dbReference type="KEGG" id="lbc:LACBIDRAFT_335651"/>
<accession>B0E2Y8</accession>
<dbReference type="RefSeq" id="XP_001890556.1">
    <property type="nucleotide sequence ID" value="XM_001890521.1"/>
</dbReference>
<dbReference type="HOGENOM" id="CLU_1695793_0_0_1"/>
<evidence type="ECO:0000313" key="3">
    <source>
        <dbReference type="Proteomes" id="UP000001194"/>
    </source>
</evidence>
<evidence type="ECO:0000256" key="1">
    <source>
        <dbReference type="SAM" id="MobiDB-lite"/>
    </source>
</evidence>
<dbReference type="Proteomes" id="UP000001194">
    <property type="component" value="Unassembled WGS sequence"/>
</dbReference>
<dbReference type="GeneID" id="6086210"/>
<gene>
    <name evidence="2" type="ORF">LACBIDRAFT_335651</name>
</gene>
<protein>
    <submittedName>
        <fullName evidence="2">Predicted protein</fullName>
    </submittedName>
</protein>
<reference evidence="2 3" key="1">
    <citation type="journal article" date="2008" name="Nature">
        <title>The genome of Laccaria bicolor provides insights into mycorrhizal symbiosis.</title>
        <authorList>
            <person name="Martin F."/>
            <person name="Aerts A."/>
            <person name="Ahren D."/>
            <person name="Brun A."/>
            <person name="Danchin E.G.J."/>
            <person name="Duchaussoy F."/>
            <person name="Gibon J."/>
            <person name="Kohler A."/>
            <person name="Lindquist E."/>
            <person name="Pereda V."/>
            <person name="Salamov A."/>
            <person name="Shapiro H.J."/>
            <person name="Wuyts J."/>
            <person name="Blaudez D."/>
            <person name="Buee M."/>
            <person name="Brokstein P."/>
            <person name="Canbaeck B."/>
            <person name="Cohen D."/>
            <person name="Courty P.E."/>
            <person name="Coutinho P.M."/>
            <person name="Delaruelle C."/>
            <person name="Detter J.C."/>
            <person name="Deveau A."/>
            <person name="DiFazio S."/>
            <person name="Duplessis S."/>
            <person name="Fraissinet-Tachet L."/>
            <person name="Lucic E."/>
            <person name="Frey-Klett P."/>
            <person name="Fourrey C."/>
            <person name="Feussner I."/>
            <person name="Gay G."/>
            <person name="Grimwood J."/>
            <person name="Hoegger P.J."/>
            <person name="Jain P."/>
            <person name="Kilaru S."/>
            <person name="Labbe J."/>
            <person name="Lin Y.C."/>
            <person name="Legue V."/>
            <person name="Le Tacon F."/>
            <person name="Marmeisse R."/>
            <person name="Melayah D."/>
            <person name="Montanini B."/>
            <person name="Muratet M."/>
            <person name="Nehls U."/>
            <person name="Niculita-Hirzel H."/>
            <person name="Oudot-Le Secq M.P."/>
            <person name="Peter M."/>
            <person name="Quesneville H."/>
            <person name="Rajashekar B."/>
            <person name="Reich M."/>
            <person name="Rouhier N."/>
            <person name="Schmutz J."/>
            <person name="Yin T."/>
            <person name="Chalot M."/>
            <person name="Henrissat B."/>
            <person name="Kuees U."/>
            <person name="Lucas S."/>
            <person name="Van de Peer Y."/>
            <person name="Podila G.K."/>
            <person name="Polle A."/>
            <person name="Pukkila P.J."/>
            <person name="Richardson P.M."/>
            <person name="Rouze P."/>
            <person name="Sanders I.R."/>
            <person name="Stajich J.E."/>
            <person name="Tunlid A."/>
            <person name="Tuskan G."/>
            <person name="Grigoriev I.V."/>
        </authorList>
    </citation>
    <scope>NUCLEOTIDE SEQUENCE [LARGE SCALE GENOMIC DNA]</scope>
    <source>
        <strain evidence="3">S238N-H82 / ATCC MYA-4686</strain>
    </source>
</reference>
<feature type="region of interest" description="Disordered" evidence="1">
    <location>
        <begin position="1"/>
        <end position="31"/>
    </location>
</feature>
<sequence length="155" mass="17385">MFYSSSPTSSRSLSMLELVPSKSKKNKGGCGQYKEGELYLPDLKVKLEETPSLEQENVVEGENFDSLSEDSAGLWFINCMDHDIPTPHMDFFIPYMAYGFLIILFDSSNPYFTAPIEALNEFAEVYVVDPHLQGLAEGINQVVIIHISALFLSTF</sequence>